<feature type="region of interest" description="Disordered" evidence="1">
    <location>
        <begin position="223"/>
        <end position="262"/>
    </location>
</feature>
<name>A0A165SFP4_9APHY</name>
<evidence type="ECO:0000256" key="1">
    <source>
        <dbReference type="SAM" id="MobiDB-lite"/>
    </source>
</evidence>
<dbReference type="InterPro" id="IPR057678">
    <property type="entry name" value="DUF7918"/>
</dbReference>
<keyword evidence="4" id="KW-1185">Reference proteome</keyword>
<dbReference type="STRING" id="1314783.A0A165SFP4"/>
<reference evidence="3 4" key="1">
    <citation type="journal article" date="2016" name="Mol. Biol. Evol.">
        <title>Comparative Genomics of Early-Diverging Mushroom-Forming Fungi Provides Insights into the Origins of Lignocellulose Decay Capabilities.</title>
        <authorList>
            <person name="Nagy L.G."/>
            <person name="Riley R."/>
            <person name="Tritt A."/>
            <person name="Adam C."/>
            <person name="Daum C."/>
            <person name="Floudas D."/>
            <person name="Sun H."/>
            <person name="Yadav J.S."/>
            <person name="Pangilinan J."/>
            <person name="Larsson K.H."/>
            <person name="Matsuura K."/>
            <person name="Barry K."/>
            <person name="Labutti K."/>
            <person name="Kuo R."/>
            <person name="Ohm R.A."/>
            <person name="Bhattacharya S.S."/>
            <person name="Shirouzu T."/>
            <person name="Yoshinaga Y."/>
            <person name="Martin F.M."/>
            <person name="Grigoriev I.V."/>
            <person name="Hibbett D.S."/>
        </authorList>
    </citation>
    <scope>NUCLEOTIDE SEQUENCE [LARGE SCALE GENOMIC DNA]</scope>
    <source>
        <strain evidence="3 4">L-15889</strain>
    </source>
</reference>
<evidence type="ECO:0000313" key="3">
    <source>
        <dbReference type="EMBL" id="KZT71913.1"/>
    </source>
</evidence>
<accession>A0A165SFP4</accession>
<organism evidence="3 4">
    <name type="scientific">Daedalea quercina L-15889</name>
    <dbReference type="NCBI Taxonomy" id="1314783"/>
    <lineage>
        <taxon>Eukaryota</taxon>
        <taxon>Fungi</taxon>
        <taxon>Dikarya</taxon>
        <taxon>Basidiomycota</taxon>
        <taxon>Agaricomycotina</taxon>
        <taxon>Agaricomycetes</taxon>
        <taxon>Polyporales</taxon>
        <taxon>Fomitopsis</taxon>
    </lineage>
</organism>
<feature type="domain" description="DUF7918" evidence="2">
    <location>
        <begin position="21"/>
        <end position="115"/>
    </location>
</feature>
<evidence type="ECO:0000313" key="4">
    <source>
        <dbReference type="Proteomes" id="UP000076727"/>
    </source>
</evidence>
<feature type="compositionally biased region" description="Basic and acidic residues" evidence="1">
    <location>
        <begin position="185"/>
        <end position="201"/>
    </location>
</feature>
<sequence>MIRFSLDALDDEGAVGVLPYIADLGLIEVKIVRSTGGRIKPWKPSSTAQAENFGPIHETTKKAGMHCIAFGPAVRSVQINCRHGVMLIDEWSAPYVTFKFYYRPLEILQAQGIVEAIAVEPPMDPANITLGGRDAPSPVPPPQDSSISLRRKQQDEHSHLNSPAKRPRRDGHASSPFANAIIEDLSTKETGDVKPPDVKDEVENDADDVEAIEAQMQALRERLDRAKTKRARGSQPPRFVKRESSPIRVGQFNGGVIDLTSD</sequence>
<dbReference type="Pfam" id="PF25534">
    <property type="entry name" value="DUF7918"/>
    <property type="match status" value="1"/>
</dbReference>
<dbReference type="AlphaFoldDB" id="A0A165SFP4"/>
<dbReference type="Proteomes" id="UP000076727">
    <property type="component" value="Unassembled WGS sequence"/>
</dbReference>
<gene>
    <name evidence="3" type="ORF">DAEQUDRAFT_763401</name>
</gene>
<proteinExistence type="predicted"/>
<feature type="region of interest" description="Disordered" evidence="1">
    <location>
        <begin position="125"/>
        <end position="206"/>
    </location>
</feature>
<protein>
    <recommendedName>
        <fullName evidence="2">DUF7918 domain-containing protein</fullName>
    </recommendedName>
</protein>
<dbReference type="OrthoDB" id="3364132at2759"/>
<dbReference type="EMBL" id="KV429043">
    <property type="protein sequence ID" value="KZT71913.1"/>
    <property type="molecule type" value="Genomic_DNA"/>
</dbReference>
<evidence type="ECO:0000259" key="2">
    <source>
        <dbReference type="Pfam" id="PF25534"/>
    </source>
</evidence>